<comment type="pathway">
    <text evidence="3">Lipid metabolism; fatty acid beta-oxidation.</text>
</comment>
<protein>
    <recommendedName>
        <fullName evidence="13">Long-chain-fatty-acid--CoA ligase</fullName>
        <ecNumber evidence="12">6.2.1.3</ecNumber>
    </recommendedName>
    <alternativeName>
        <fullName evidence="14">Long-chain acyl-CoA synthetase</fullName>
    </alternativeName>
</protein>
<dbReference type="InterPro" id="IPR050237">
    <property type="entry name" value="ATP-dep_AMP-bd_enzyme"/>
</dbReference>
<reference evidence="18 19" key="1">
    <citation type="submission" date="2020-04" db="EMBL/GenBank/DDBJ databases">
        <title>Paraburkholderia sp. RP-4-7 isolated from soil.</title>
        <authorList>
            <person name="Dahal R.H."/>
        </authorList>
    </citation>
    <scope>NUCLEOTIDE SEQUENCE [LARGE SCALE GENOMIC DNA]</scope>
    <source>
        <strain evidence="18 19">RP-4-7</strain>
    </source>
</reference>
<keyword evidence="8" id="KW-0067">ATP-binding</keyword>
<evidence type="ECO:0000256" key="13">
    <source>
        <dbReference type="ARBA" id="ARBA00039545"/>
    </source>
</evidence>
<dbReference type="EC" id="6.2.1.3" evidence="12"/>
<accession>A0A848ITI2</accession>
<dbReference type="PROSITE" id="PS00455">
    <property type="entry name" value="AMP_BINDING"/>
    <property type="match status" value="1"/>
</dbReference>
<keyword evidence="5 18" id="KW-0436">Ligase</keyword>
<evidence type="ECO:0000256" key="11">
    <source>
        <dbReference type="ARBA" id="ARBA00023136"/>
    </source>
</evidence>
<evidence type="ECO:0000313" key="18">
    <source>
        <dbReference type="EMBL" id="NMM03499.1"/>
    </source>
</evidence>
<evidence type="ECO:0000256" key="9">
    <source>
        <dbReference type="ARBA" id="ARBA00022842"/>
    </source>
</evidence>
<evidence type="ECO:0000256" key="8">
    <source>
        <dbReference type="ARBA" id="ARBA00022840"/>
    </source>
</evidence>
<dbReference type="InterPro" id="IPR020845">
    <property type="entry name" value="AMP-binding_CS"/>
</dbReference>
<dbReference type="PANTHER" id="PTHR43767:SF8">
    <property type="entry name" value="LONG-CHAIN-FATTY-ACID--COA LIGASE"/>
    <property type="match status" value="1"/>
</dbReference>
<dbReference type="InterPro" id="IPR042099">
    <property type="entry name" value="ANL_N_sf"/>
</dbReference>
<dbReference type="PANTHER" id="PTHR43767">
    <property type="entry name" value="LONG-CHAIN-FATTY-ACID--COA LIGASE"/>
    <property type="match status" value="1"/>
</dbReference>
<dbReference type="SUPFAM" id="SSF56801">
    <property type="entry name" value="Acetyl-CoA synthetase-like"/>
    <property type="match status" value="1"/>
</dbReference>
<evidence type="ECO:0000256" key="6">
    <source>
        <dbReference type="ARBA" id="ARBA00022741"/>
    </source>
</evidence>
<dbReference type="Proteomes" id="UP000544134">
    <property type="component" value="Unassembled WGS sequence"/>
</dbReference>
<proteinExistence type="inferred from homology"/>
<evidence type="ECO:0000256" key="1">
    <source>
        <dbReference type="ARBA" id="ARBA00001946"/>
    </source>
</evidence>
<comment type="similarity">
    <text evidence="4">Belongs to the ATP-dependent AMP-binding enzyme family.</text>
</comment>
<evidence type="ECO:0000256" key="10">
    <source>
        <dbReference type="ARBA" id="ARBA00023098"/>
    </source>
</evidence>
<dbReference type="InterPro" id="IPR000873">
    <property type="entry name" value="AMP-dep_synth/lig_dom"/>
</dbReference>
<dbReference type="Pfam" id="PF00501">
    <property type="entry name" value="AMP-binding"/>
    <property type="match status" value="1"/>
</dbReference>
<evidence type="ECO:0000259" key="17">
    <source>
        <dbReference type="Pfam" id="PF13193"/>
    </source>
</evidence>
<dbReference type="GO" id="GO:0004467">
    <property type="term" value="F:long-chain fatty acid-CoA ligase activity"/>
    <property type="evidence" value="ECO:0007669"/>
    <property type="project" value="UniProtKB-EC"/>
</dbReference>
<evidence type="ECO:0000256" key="15">
    <source>
        <dbReference type="SAM" id="Phobius"/>
    </source>
</evidence>
<feature type="domain" description="AMP-binding enzyme C-terminal" evidence="17">
    <location>
        <begin position="460"/>
        <end position="534"/>
    </location>
</feature>
<dbReference type="GO" id="GO:0005524">
    <property type="term" value="F:ATP binding"/>
    <property type="evidence" value="ECO:0007669"/>
    <property type="project" value="UniProtKB-KW"/>
</dbReference>
<dbReference type="CDD" id="cd05936">
    <property type="entry name" value="FC-FACS_FadD_like"/>
    <property type="match status" value="1"/>
</dbReference>
<evidence type="ECO:0000256" key="5">
    <source>
        <dbReference type="ARBA" id="ARBA00022598"/>
    </source>
</evidence>
<evidence type="ECO:0000256" key="3">
    <source>
        <dbReference type="ARBA" id="ARBA00005005"/>
    </source>
</evidence>
<evidence type="ECO:0000259" key="16">
    <source>
        <dbReference type="Pfam" id="PF00501"/>
    </source>
</evidence>
<comment type="cofactor">
    <cofactor evidence="1">
        <name>Mg(2+)</name>
        <dbReference type="ChEBI" id="CHEBI:18420"/>
    </cofactor>
</comment>
<dbReference type="Gene3D" id="3.40.50.12780">
    <property type="entry name" value="N-terminal domain of ligase-like"/>
    <property type="match status" value="1"/>
</dbReference>
<feature type="transmembrane region" description="Helical" evidence="15">
    <location>
        <begin position="241"/>
        <end position="263"/>
    </location>
</feature>
<keyword evidence="15" id="KW-1133">Transmembrane helix</keyword>
<dbReference type="InterPro" id="IPR025110">
    <property type="entry name" value="AMP-bd_C"/>
</dbReference>
<comment type="caution">
    <text evidence="18">The sequence shown here is derived from an EMBL/GenBank/DDBJ whole genome shotgun (WGS) entry which is preliminary data.</text>
</comment>
<keyword evidence="9" id="KW-0460">Magnesium</keyword>
<dbReference type="GO" id="GO:0016020">
    <property type="term" value="C:membrane"/>
    <property type="evidence" value="ECO:0007669"/>
    <property type="project" value="UniProtKB-SubCell"/>
</dbReference>
<dbReference type="FunFam" id="3.40.50.12780:FF:000003">
    <property type="entry name" value="Long-chain-fatty-acid--CoA ligase FadD"/>
    <property type="match status" value="1"/>
</dbReference>
<evidence type="ECO:0000256" key="7">
    <source>
        <dbReference type="ARBA" id="ARBA00022832"/>
    </source>
</evidence>
<dbReference type="AlphaFoldDB" id="A0A848ITI2"/>
<keyword evidence="6" id="KW-0547">Nucleotide-binding</keyword>
<dbReference type="InterPro" id="IPR045851">
    <property type="entry name" value="AMP-bd_C_sf"/>
</dbReference>
<keyword evidence="19" id="KW-1185">Reference proteome</keyword>
<evidence type="ECO:0000256" key="2">
    <source>
        <dbReference type="ARBA" id="ARBA00004170"/>
    </source>
</evidence>
<comment type="subcellular location">
    <subcellularLocation>
        <location evidence="2">Membrane</location>
        <topology evidence="2">Peripheral membrane protein</topology>
    </subcellularLocation>
</comment>
<keyword evidence="10" id="KW-0443">Lipid metabolism</keyword>
<sequence>MEKIWLKSYPPGVPAEIDTTHFSSVGDLLEQSFQTHAAERAFVCMGRELTYGELDVKSRHLAAWFQWLGLARGARIAVMLPNVLQYPVVMAAILRAGYVVVNVNPLYTPRELEHQLNDSGAEAIVLLDTFAKTLEAVQAHTAIKHVVLTSIGEMLGAGSPEVAIDSVSCIALDDAIRRGADAGFTPVTLTQSDVAVLQYTGGTTGVSKGATLLHGNLIANILQSELWREPVYRGRTDIKQYITVVALPLYHIFGLTVCGLLTMRCGGLGILIPNPRDLPGLIKTLQGYAINSFPGVNTMYNALLNEPDFETLDFSKLVQSNGGGMAVQQAVAQRWQALTGVPIVEGYGLSETSPCATTNLPTSTAFTGTVGLPLPSTDISIRDDAGHEVPLGERGEICIRGPQVMAGYWNRPDETAKVMTPDGFFKSGDIGVMTEEGFVKIVDRKKDMILVSGFNVYPNEIEDVVAKHPGVFEVVAVGVPDGESGEVVKLYVVKKDPALTDVDILAFCKEQLTGYKRPKIIEFRSELPKTNVGKILRRALRDEVKSAS</sequence>
<gene>
    <name evidence="18" type="ORF">HHL24_37175</name>
</gene>
<dbReference type="FunFam" id="3.30.300.30:FF:000006">
    <property type="entry name" value="Long-chain-fatty-acid--CoA ligase FadD"/>
    <property type="match status" value="1"/>
</dbReference>
<feature type="domain" description="AMP-dependent synthetase/ligase" evidence="16">
    <location>
        <begin position="30"/>
        <end position="409"/>
    </location>
</feature>
<keyword evidence="11 15" id="KW-0472">Membrane</keyword>
<evidence type="ECO:0000256" key="14">
    <source>
        <dbReference type="ARBA" id="ARBA00042773"/>
    </source>
</evidence>
<evidence type="ECO:0000313" key="19">
    <source>
        <dbReference type="Proteomes" id="UP000544134"/>
    </source>
</evidence>
<dbReference type="RefSeq" id="WP_169490293.1">
    <property type="nucleotide sequence ID" value="NZ_JABBGJ010000054.1"/>
</dbReference>
<dbReference type="NCBIfam" id="NF005463">
    <property type="entry name" value="PRK07059.1"/>
    <property type="match status" value="1"/>
</dbReference>
<dbReference type="Pfam" id="PF13193">
    <property type="entry name" value="AMP-binding_C"/>
    <property type="match status" value="1"/>
</dbReference>
<keyword evidence="15" id="KW-0812">Transmembrane</keyword>
<dbReference type="EMBL" id="JABBGJ010000054">
    <property type="protein sequence ID" value="NMM03499.1"/>
    <property type="molecule type" value="Genomic_DNA"/>
</dbReference>
<dbReference type="Gene3D" id="3.30.300.30">
    <property type="match status" value="1"/>
</dbReference>
<organism evidence="18 19">
    <name type="scientific">Paraburkholderia polaris</name>
    <dbReference type="NCBI Taxonomy" id="2728848"/>
    <lineage>
        <taxon>Bacteria</taxon>
        <taxon>Pseudomonadati</taxon>
        <taxon>Pseudomonadota</taxon>
        <taxon>Betaproteobacteria</taxon>
        <taxon>Burkholderiales</taxon>
        <taxon>Burkholderiaceae</taxon>
        <taxon>Paraburkholderia</taxon>
    </lineage>
</organism>
<keyword evidence="7" id="KW-0276">Fatty acid metabolism</keyword>
<evidence type="ECO:0000256" key="4">
    <source>
        <dbReference type="ARBA" id="ARBA00006432"/>
    </source>
</evidence>
<name>A0A848ITI2_9BURK</name>
<evidence type="ECO:0000256" key="12">
    <source>
        <dbReference type="ARBA" id="ARBA00026121"/>
    </source>
</evidence>